<sequence length="55" mass="6404">MKREVERRWGWVVAEILESPPMPPRPDEMLVRITEVGGETFIALIPRSEVRLDSE</sequence>
<gene>
    <name evidence="1" type="ORF">LCGC14_0458050</name>
</gene>
<accession>A0A0F9SYV9</accession>
<comment type="caution">
    <text evidence="1">The sequence shown here is derived from an EMBL/GenBank/DDBJ whole genome shotgun (WGS) entry which is preliminary data.</text>
</comment>
<name>A0A0F9SYV9_9ZZZZ</name>
<dbReference type="EMBL" id="LAZR01000466">
    <property type="protein sequence ID" value="KKN67772.1"/>
    <property type="molecule type" value="Genomic_DNA"/>
</dbReference>
<dbReference type="AlphaFoldDB" id="A0A0F9SYV9"/>
<reference evidence="1" key="1">
    <citation type="journal article" date="2015" name="Nature">
        <title>Complex archaea that bridge the gap between prokaryotes and eukaryotes.</title>
        <authorList>
            <person name="Spang A."/>
            <person name="Saw J.H."/>
            <person name="Jorgensen S.L."/>
            <person name="Zaremba-Niedzwiedzka K."/>
            <person name="Martijn J."/>
            <person name="Lind A.E."/>
            <person name="van Eijk R."/>
            <person name="Schleper C."/>
            <person name="Guy L."/>
            <person name="Ettema T.J."/>
        </authorList>
    </citation>
    <scope>NUCLEOTIDE SEQUENCE</scope>
</reference>
<evidence type="ECO:0000313" key="1">
    <source>
        <dbReference type="EMBL" id="KKN67772.1"/>
    </source>
</evidence>
<protein>
    <submittedName>
        <fullName evidence="1">Uncharacterized protein</fullName>
    </submittedName>
</protein>
<organism evidence="1">
    <name type="scientific">marine sediment metagenome</name>
    <dbReference type="NCBI Taxonomy" id="412755"/>
    <lineage>
        <taxon>unclassified sequences</taxon>
        <taxon>metagenomes</taxon>
        <taxon>ecological metagenomes</taxon>
    </lineage>
</organism>
<proteinExistence type="predicted"/>